<feature type="compositionally biased region" description="Basic residues" evidence="1">
    <location>
        <begin position="985"/>
        <end position="995"/>
    </location>
</feature>
<feature type="compositionally biased region" description="Basic and acidic residues" evidence="1">
    <location>
        <begin position="968"/>
        <end position="984"/>
    </location>
</feature>
<feature type="compositionally biased region" description="Polar residues" evidence="1">
    <location>
        <begin position="897"/>
        <end position="908"/>
    </location>
</feature>
<dbReference type="HOGENOM" id="CLU_288125_0_0_1"/>
<feature type="region of interest" description="Disordered" evidence="1">
    <location>
        <begin position="1046"/>
        <end position="1068"/>
    </location>
</feature>
<feature type="compositionally biased region" description="Basic and acidic residues" evidence="1">
    <location>
        <begin position="877"/>
        <end position="887"/>
    </location>
</feature>
<evidence type="ECO:0000313" key="3">
    <source>
        <dbReference type="Proteomes" id="UP000018721"/>
    </source>
</evidence>
<feature type="compositionally biased region" description="Basic and acidic residues" evidence="1">
    <location>
        <begin position="939"/>
        <end position="948"/>
    </location>
</feature>
<feature type="compositionally biased region" description="Basic and acidic residues" evidence="1">
    <location>
        <begin position="301"/>
        <end position="324"/>
    </location>
</feature>
<comment type="caution">
    <text evidence="2">The sequence shown here is derived from an EMBL/GenBank/DDBJ whole genome shotgun (WGS) entry which is preliminary data.</text>
</comment>
<feature type="compositionally biased region" description="Low complexity" evidence="1">
    <location>
        <begin position="802"/>
        <end position="817"/>
    </location>
</feature>
<feature type="compositionally biased region" description="Basic and acidic residues" evidence="1">
    <location>
        <begin position="35"/>
        <end position="46"/>
    </location>
</feature>
<feature type="region of interest" description="Disordered" evidence="1">
    <location>
        <begin position="288"/>
        <end position="455"/>
    </location>
</feature>
<dbReference type="eggNOG" id="ENOG502RBJB">
    <property type="taxonomic scope" value="Eukaryota"/>
</dbReference>
<feature type="compositionally biased region" description="Basic and acidic residues" evidence="1">
    <location>
        <begin position="213"/>
        <end position="232"/>
    </location>
</feature>
<feature type="region of interest" description="Disordered" evidence="1">
    <location>
        <begin position="780"/>
        <end position="1008"/>
    </location>
</feature>
<gene>
    <name evidence="2" type="ORF">F443_05383</name>
</gene>
<feature type="region of interest" description="Disordered" evidence="1">
    <location>
        <begin position="504"/>
        <end position="535"/>
    </location>
</feature>
<sequence length="1068" mass="120714">MVGLRANGHAPCNKINWLKSLLDEDEDSSDATPQQKKDQRLEKFSSADKQLMKKKVHKGKSATTGDDAIQDRREGRQESNNKKNRPGRYGTDREGELGSRSSDSVVKHQHDSQDRNHLGKTPLSVMKNEAGEKRSRKNVEEKGGKIPQRKRLHAGLEIEVVNEKKKVEGLQQKCLIDPAKAKAAALRQRRMRKLRARRKATGEHKRLAAAKLKRQESSEASRLKRIQREQMRKAQKAPGAAGIYEEGEREVNARPCSAPLSTEDAKEQKRLLEPLHRAANKQLGGLKSSAISALKRPRTAGVDKERLQRKEDAHHALGKLDNKAGLRRKRQRLEVVKQEAESAAGTGLTLGSLTSPNKKSESRDADAMHSKDAAVFEIPHEQEAPSTRDSTNVDGPESQEPPTQYVESCRDITIREEVKEEGQVDPPASPRSISADVRPQDESEKTNTNDMNGMDLDMAPIPRKSIKDASSAASFVIPKRSVINSDGQVKCRAVYRNDRKPVGRIPISVRPEPSPASSPLLSSRDPIRSQRKRTKAHVPIKNSALSAHDKALMRLARKRNSIILAAGELAVQPSLVGSKTTAARMTGYEVFDADGKVLPDLVSRWNSATKSEMIANKDSFPASFFGVSLAAPKAIGTVNGCADVESRMMNCYEELRFQRPEDRDFYQRRMYGTAFVPQHLRGRATLIVRCARFERKSTGIRFNQDRDREEFAASLSKRYTYKKSVPRCEIRRENWQKLMQNQPGVVYLHYSNIEDAERASYVFRDDAGNALELKHEHKSCVGDGRDVSPTNGNGSYRTPIRSFSNERSPSKSSSQPPQGGTVRNTQHWHRERQEATNRYSRYDQPPSIGRESDRFNLSVSGYSRFRSRSRSRSRLRRFPDQQHKSVEKGNGGETTGAVGTSLSLSSEKSAGELVLESGEEEQEEGEIENNTQPVLGTSDRIEGREGRRCSRSPRARWEQPQDVQSYQRQEDYRRRPYDQNYDRGPKRRRSRSRSRPRPEDCAPWEGGERGDSWNTKERCYRDYGPVEVHHNSEYGRRVYSGEASRYRGRDYRGGGYNDRTGDAYMRSY</sequence>
<keyword evidence="3" id="KW-1185">Reference proteome</keyword>
<feature type="compositionally biased region" description="Basic and acidic residues" evidence="1">
    <location>
        <begin position="105"/>
        <end position="117"/>
    </location>
</feature>
<feature type="compositionally biased region" description="Basic and acidic residues" evidence="1">
    <location>
        <begin position="408"/>
        <end position="422"/>
    </location>
</feature>
<feature type="region of interest" description="Disordered" evidence="1">
    <location>
        <begin position="24"/>
        <end position="148"/>
    </location>
</feature>
<feature type="compositionally biased region" description="Acidic residues" evidence="1">
    <location>
        <begin position="917"/>
        <end position="927"/>
    </location>
</feature>
<dbReference type="Proteomes" id="UP000018721">
    <property type="component" value="Unassembled WGS sequence"/>
</dbReference>
<name>V9FL96_PHYNI</name>
<feature type="compositionally biased region" description="Basic residues" evidence="1">
    <location>
        <begin position="865"/>
        <end position="876"/>
    </location>
</feature>
<accession>V9FL96</accession>
<reference evidence="2 3" key="1">
    <citation type="submission" date="2013-11" db="EMBL/GenBank/DDBJ databases">
        <title>The Genome Sequence of Phytophthora parasitica P1569.</title>
        <authorList>
            <consortium name="The Broad Institute Genomics Platform"/>
            <person name="Russ C."/>
            <person name="Tyler B."/>
            <person name="Panabieres F."/>
            <person name="Shan W."/>
            <person name="Tripathy S."/>
            <person name="Grunwald N."/>
            <person name="Machado M."/>
            <person name="Johnson C.S."/>
            <person name="Arredondo F."/>
            <person name="Hong C."/>
            <person name="Coffey M."/>
            <person name="Young S.K."/>
            <person name="Zeng Q."/>
            <person name="Gargeya S."/>
            <person name="Fitzgerald M."/>
            <person name="Abouelleil A."/>
            <person name="Alvarado L."/>
            <person name="Chapman S.B."/>
            <person name="Gainer-Dewar J."/>
            <person name="Goldberg J."/>
            <person name="Griggs A."/>
            <person name="Gujja S."/>
            <person name="Hansen M."/>
            <person name="Howarth C."/>
            <person name="Imamovic A."/>
            <person name="Ireland A."/>
            <person name="Larimer J."/>
            <person name="McCowan C."/>
            <person name="Murphy C."/>
            <person name="Pearson M."/>
            <person name="Poon T.W."/>
            <person name="Priest M."/>
            <person name="Roberts A."/>
            <person name="Saif S."/>
            <person name="Shea T."/>
            <person name="Sykes S."/>
            <person name="Wortman J."/>
            <person name="Nusbaum C."/>
            <person name="Birren B."/>
        </authorList>
    </citation>
    <scope>NUCLEOTIDE SEQUENCE [LARGE SCALE GENOMIC DNA]</scope>
    <source>
        <strain evidence="2 3">P1569</strain>
    </source>
</reference>
<feature type="region of interest" description="Disordered" evidence="1">
    <location>
        <begin position="191"/>
        <end position="268"/>
    </location>
</feature>
<feature type="compositionally biased region" description="Basic and acidic residues" evidence="1">
    <location>
        <begin position="996"/>
        <end position="1008"/>
    </location>
</feature>
<dbReference type="OrthoDB" id="113900at2759"/>
<dbReference type="AlphaFoldDB" id="V9FL96"/>
<evidence type="ECO:0000256" key="1">
    <source>
        <dbReference type="SAM" id="MobiDB-lite"/>
    </source>
</evidence>
<feature type="compositionally biased region" description="Basic and acidic residues" evidence="1">
    <location>
        <begin position="69"/>
        <end position="81"/>
    </location>
</feature>
<proteinExistence type="predicted"/>
<feature type="compositionally biased region" description="Basic and acidic residues" evidence="1">
    <location>
        <begin position="358"/>
        <end position="383"/>
    </location>
</feature>
<feature type="compositionally biased region" description="Low complexity" evidence="1">
    <location>
        <begin position="515"/>
        <end position="524"/>
    </location>
</feature>
<protein>
    <submittedName>
        <fullName evidence="2">Uncharacterized protein</fullName>
    </submittedName>
</protein>
<evidence type="ECO:0000313" key="2">
    <source>
        <dbReference type="EMBL" id="ETI51182.1"/>
    </source>
</evidence>
<feature type="compositionally biased region" description="Basic and acidic residues" evidence="1">
    <location>
        <begin position="438"/>
        <end position="447"/>
    </location>
</feature>
<feature type="compositionally biased region" description="Basic and acidic residues" evidence="1">
    <location>
        <begin position="129"/>
        <end position="144"/>
    </location>
</feature>
<feature type="compositionally biased region" description="Polar residues" evidence="1">
    <location>
        <begin position="384"/>
        <end position="393"/>
    </location>
</feature>
<organism evidence="2 3">
    <name type="scientific">Phytophthora nicotianae P1569</name>
    <dbReference type="NCBI Taxonomy" id="1317065"/>
    <lineage>
        <taxon>Eukaryota</taxon>
        <taxon>Sar</taxon>
        <taxon>Stramenopiles</taxon>
        <taxon>Oomycota</taxon>
        <taxon>Peronosporomycetes</taxon>
        <taxon>Peronosporales</taxon>
        <taxon>Peronosporaceae</taxon>
        <taxon>Phytophthora</taxon>
    </lineage>
</organism>
<dbReference type="EMBL" id="ANIZ01000941">
    <property type="protein sequence ID" value="ETI51182.1"/>
    <property type="molecule type" value="Genomic_DNA"/>
</dbReference>